<evidence type="ECO:0000256" key="10">
    <source>
        <dbReference type="SAM" id="MobiDB-lite"/>
    </source>
</evidence>
<dbReference type="Gene3D" id="3.20.20.80">
    <property type="entry name" value="Glycosidases"/>
    <property type="match status" value="1"/>
</dbReference>
<keyword evidence="6" id="KW-0378">Hydrolase</keyword>
<organism evidence="13 14">
    <name type="scientific">Halosimplex aquaticum</name>
    <dbReference type="NCBI Taxonomy" id="3026162"/>
    <lineage>
        <taxon>Archaea</taxon>
        <taxon>Methanobacteriati</taxon>
        <taxon>Methanobacteriota</taxon>
        <taxon>Stenosarchaea group</taxon>
        <taxon>Halobacteria</taxon>
        <taxon>Halobacteriales</taxon>
        <taxon>Haloarculaceae</taxon>
        <taxon>Halosimplex</taxon>
    </lineage>
</organism>
<keyword evidence="5" id="KW-0732">Signal</keyword>
<evidence type="ECO:0000256" key="4">
    <source>
        <dbReference type="ARBA" id="ARBA00022651"/>
    </source>
</evidence>
<evidence type="ECO:0000313" key="13">
    <source>
        <dbReference type="EMBL" id="MFC7139675.1"/>
    </source>
</evidence>
<evidence type="ECO:0000256" key="5">
    <source>
        <dbReference type="ARBA" id="ARBA00022729"/>
    </source>
</evidence>
<dbReference type="EC" id="3.2.1.8" evidence="3"/>
<feature type="compositionally biased region" description="Low complexity" evidence="10">
    <location>
        <begin position="65"/>
        <end position="80"/>
    </location>
</feature>
<dbReference type="RefSeq" id="WP_274325257.1">
    <property type="nucleotide sequence ID" value="NZ_CP118158.1"/>
</dbReference>
<evidence type="ECO:0000256" key="9">
    <source>
        <dbReference type="ARBA" id="ARBA00023326"/>
    </source>
</evidence>
<dbReference type="InterPro" id="IPR017853">
    <property type="entry name" value="GH"/>
</dbReference>
<feature type="region of interest" description="Disordered" evidence="10">
    <location>
        <begin position="1"/>
        <end position="43"/>
    </location>
</feature>
<evidence type="ECO:0000256" key="3">
    <source>
        <dbReference type="ARBA" id="ARBA00012590"/>
    </source>
</evidence>
<gene>
    <name evidence="13" type="ORF">ACFQMA_07460</name>
</gene>
<dbReference type="EMBL" id="JBHTAS010000001">
    <property type="protein sequence ID" value="MFC7139675.1"/>
    <property type="molecule type" value="Genomic_DNA"/>
</dbReference>
<dbReference type="InterPro" id="IPR001000">
    <property type="entry name" value="GH10_dom"/>
</dbReference>
<dbReference type="SMART" id="SM00633">
    <property type="entry name" value="Glyco_10"/>
    <property type="match status" value="1"/>
</dbReference>
<dbReference type="GeneID" id="78819935"/>
<comment type="caution">
    <text evidence="13">The sequence shown here is derived from an EMBL/GenBank/DDBJ whole genome shotgun (WGS) entry which is preliminary data.</text>
</comment>
<feature type="region of interest" description="Disordered" evidence="10">
    <location>
        <begin position="764"/>
        <end position="786"/>
    </location>
</feature>
<feature type="region of interest" description="Disordered" evidence="10">
    <location>
        <begin position="506"/>
        <end position="526"/>
    </location>
</feature>
<dbReference type="PROSITE" id="PS50853">
    <property type="entry name" value="FN3"/>
    <property type="match status" value="1"/>
</dbReference>
<dbReference type="SMART" id="SM00060">
    <property type="entry name" value="FN3"/>
    <property type="match status" value="1"/>
</dbReference>
<dbReference type="SUPFAM" id="SSF49265">
    <property type="entry name" value="Fibronectin type III"/>
    <property type="match status" value="1"/>
</dbReference>
<keyword evidence="8" id="KW-0326">Glycosidase</keyword>
<sequence>MARKSDDSGSEAPTDPDAPAVESAADEPTDGGDEPDALGDGAIPEIGRRDYLRTVAAAAAAAGLGSAATGSAAAETADTSKTVDERIREHRTGDLEVVVENPDGSAVSDAEVSVEMVEHEFGFGTAVNADTLINQSDEGDNYRQYIPELFNKAVMENRHKWAFFENERALADEATQWILDRGLDLRGHVCIWGRDGVGAIPSDVQTAIDEGDAQTIRDRSMQHIEDVITHYGEDVTEWEVVNEAMHAYQLQIGVYGDQINTDEPWTGEVVPWTSDLLADWYSRAASVIEENDLDLGIAVNDFNQFPYSYTDGRYESEIDHINSNAVQLDTVGLQAHVAARTGEFDTNSSPDGRIGADQVVSEINTWADHGARVKITEFDTYNGDDWNSDQERADVLENYLRGAFSHPGVDDFIMWGFWDGRHWENEAPLFYDDWSRKPAYDVWTGLVYDEWWTSDSGTTDGSGAYATTAFLGEHEITVSTDSDSATTTTSVTDAGGTTTVTVTVEGDGGGGDTQAPTTPANLSVTSTTDSTVTVSWDASTDNGTSGLDHYAVSVDGSQDQTVGAGMTTATVDGLSADTSYQIGVTAVDGAGNESAQATVEATTDESDDGGSGDALVVHEFDGGAYPGSNDLGNWAGAGSFENGGGSGAVADGALRLEYDDAGWFASNVSQSVADRPVLHLRVRGDAGGEESHFRLKVGGAEDLLANLTDDAIGTEWSTVSVDLAAAGADLSQPSAVRFNFWEGHAGAVEIDRIAFAPASDSAVASTPLAGATDADDAPEGVSDTPS</sequence>
<protein>
    <recommendedName>
        <fullName evidence="3">endo-1,4-beta-xylanase</fullName>
        <ecNumber evidence="3">3.2.1.8</ecNumber>
    </recommendedName>
</protein>
<evidence type="ECO:0000256" key="2">
    <source>
        <dbReference type="ARBA" id="ARBA00007495"/>
    </source>
</evidence>
<evidence type="ECO:0000256" key="1">
    <source>
        <dbReference type="ARBA" id="ARBA00000681"/>
    </source>
</evidence>
<proteinExistence type="inferred from homology"/>
<feature type="region of interest" description="Disordered" evidence="10">
    <location>
        <begin position="65"/>
        <end position="84"/>
    </location>
</feature>
<evidence type="ECO:0000256" key="6">
    <source>
        <dbReference type="ARBA" id="ARBA00022801"/>
    </source>
</evidence>
<dbReference type="GO" id="GO:0031176">
    <property type="term" value="F:endo-1,4-beta-xylanase activity"/>
    <property type="evidence" value="ECO:0007669"/>
    <property type="project" value="UniProtKB-EC"/>
</dbReference>
<keyword evidence="4" id="KW-0858">Xylan degradation</keyword>
<name>A0ABD5Y2Y2_9EURY</name>
<keyword evidence="9" id="KW-0624">Polysaccharide degradation</keyword>
<dbReference type="Proteomes" id="UP001596432">
    <property type="component" value="Unassembled WGS sequence"/>
</dbReference>
<feature type="compositionally biased region" description="Acidic residues" evidence="10">
    <location>
        <begin position="24"/>
        <end position="37"/>
    </location>
</feature>
<evidence type="ECO:0000256" key="7">
    <source>
        <dbReference type="ARBA" id="ARBA00023277"/>
    </source>
</evidence>
<comment type="similarity">
    <text evidence="2">Belongs to the glycosyl hydrolase 10 (cellulase F) family.</text>
</comment>
<evidence type="ECO:0000313" key="14">
    <source>
        <dbReference type="Proteomes" id="UP001596432"/>
    </source>
</evidence>
<keyword evidence="14" id="KW-1185">Reference proteome</keyword>
<reference evidence="13 14" key="1">
    <citation type="journal article" date="2019" name="Int. J. Syst. Evol. Microbiol.">
        <title>The Global Catalogue of Microorganisms (GCM) 10K type strain sequencing project: providing services to taxonomists for standard genome sequencing and annotation.</title>
        <authorList>
            <consortium name="The Broad Institute Genomics Platform"/>
            <consortium name="The Broad Institute Genome Sequencing Center for Infectious Disease"/>
            <person name="Wu L."/>
            <person name="Ma J."/>
        </authorList>
    </citation>
    <scope>NUCLEOTIDE SEQUENCE [LARGE SCALE GENOMIC DNA]</scope>
    <source>
        <strain evidence="13 14">XZYJT29</strain>
    </source>
</reference>
<evidence type="ECO:0000259" key="11">
    <source>
        <dbReference type="PROSITE" id="PS50853"/>
    </source>
</evidence>
<dbReference type="InterPro" id="IPR036116">
    <property type="entry name" value="FN3_sf"/>
</dbReference>
<dbReference type="SUPFAM" id="SSF51445">
    <property type="entry name" value="(Trans)glycosidases"/>
    <property type="match status" value="1"/>
</dbReference>
<dbReference type="PANTHER" id="PTHR31490">
    <property type="entry name" value="GLYCOSYL HYDROLASE"/>
    <property type="match status" value="1"/>
</dbReference>
<keyword evidence="7" id="KW-0119">Carbohydrate metabolism</keyword>
<dbReference type="InterPro" id="IPR044846">
    <property type="entry name" value="GH10"/>
</dbReference>
<dbReference type="InterPro" id="IPR006311">
    <property type="entry name" value="TAT_signal"/>
</dbReference>
<dbReference type="AlphaFoldDB" id="A0ABD5Y2Y2"/>
<accession>A0ABD5Y2Y2</accession>
<comment type="catalytic activity">
    <reaction evidence="1">
        <text>Endohydrolysis of (1-&gt;4)-beta-D-xylosidic linkages in xylans.</text>
        <dbReference type="EC" id="3.2.1.8"/>
    </reaction>
</comment>
<feature type="domain" description="Fibronectin type-III" evidence="11">
    <location>
        <begin position="518"/>
        <end position="606"/>
    </location>
</feature>
<evidence type="ECO:0000256" key="8">
    <source>
        <dbReference type="ARBA" id="ARBA00023295"/>
    </source>
</evidence>
<feature type="domain" description="GH10" evidence="12">
    <location>
        <begin position="126"/>
        <end position="446"/>
    </location>
</feature>
<dbReference type="PROSITE" id="PS51760">
    <property type="entry name" value="GH10_2"/>
    <property type="match status" value="1"/>
</dbReference>
<dbReference type="InterPro" id="IPR003961">
    <property type="entry name" value="FN3_dom"/>
</dbReference>
<dbReference type="CDD" id="cd00063">
    <property type="entry name" value="FN3"/>
    <property type="match status" value="1"/>
</dbReference>
<dbReference type="Pfam" id="PF00331">
    <property type="entry name" value="Glyco_hydro_10"/>
    <property type="match status" value="1"/>
</dbReference>
<dbReference type="PANTHER" id="PTHR31490:SF88">
    <property type="entry name" value="BETA-XYLANASE"/>
    <property type="match status" value="1"/>
</dbReference>
<dbReference type="Gene3D" id="2.60.40.10">
    <property type="entry name" value="Immunoglobulins"/>
    <property type="match status" value="1"/>
</dbReference>
<dbReference type="InterPro" id="IPR013783">
    <property type="entry name" value="Ig-like_fold"/>
</dbReference>
<dbReference type="Pfam" id="PF00041">
    <property type="entry name" value="fn3"/>
    <property type="match status" value="1"/>
</dbReference>
<dbReference type="PROSITE" id="PS51318">
    <property type="entry name" value="TAT"/>
    <property type="match status" value="1"/>
</dbReference>
<evidence type="ECO:0000259" key="12">
    <source>
        <dbReference type="PROSITE" id="PS51760"/>
    </source>
</evidence>
<dbReference type="GO" id="GO:0045493">
    <property type="term" value="P:xylan catabolic process"/>
    <property type="evidence" value="ECO:0007669"/>
    <property type="project" value="UniProtKB-KW"/>
</dbReference>